<accession>A0A0C2WFL0</accession>
<sequence>MSTDTRHPRRAANHIRIYTAVVMTTCLHFAMKNFKKSGSSAYPPTTASAILFYSIAIPLAHMAQLELVYARASEMRVLRLSVYPKSIVYALAAGAVMLFVGPGIYAVYSLLGMGPVSQSSLNLAYWVLEWGATTLVAVDILAILIAFAMFATYTSYIEGRYRRTVSLCLVFTSTAMLANTFWLTQMPSRSWSIQEFVENILKTNPSLFVAFLLVIIVSRLVESSDRPPQEL</sequence>
<dbReference type="AlphaFoldDB" id="A0A0C2WFL0"/>
<dbReference type="HOGENOM" id="CLU_1202371_0_0_1"/>
<proteinExistence type="predicted"/>
<gene>
    <name evidence="2" type="ORF">M408DRAFT_331300</name>
</gene>
<feature type="transmembrane region" description="Helical" evidence="1">
    <location>
        <begin position="50"/>
        <end position="69"/>
    </location>
</feature>
<keyword evidence="3" id="KW-1185">Reference proteome</keyword>
<feature type="non-terminal residue" evidence="2">
    <location>
        <position position="231"/>
    </location>
</feature>
<evidence type="ECO:0000256" key="1">
    <source>
        <dbReference type="SAM" id="Phobius"/>
    </source>
</evidence>
<keyword evidence="1" id="KW-0812">Transmembrane</keyword>
<protein>
    <submittedName>
        <fullName evidence="2">Uncharacterized protein</fullName>
    </submittedName>
</protein>
<feature type="transmembrane region" description="Helical" evidence="1">
    <location>
        <begin position="203"/>
        <end position="221"/>
    </location>
</feature>
<dbReference type="Proteomes" id="UP000054097">
    <property type="component" value="Unassembled WGS sequence"/>
</dbReference>
<organism evidence="2 3">
    <name type="scientific">Serendipita vermifera MAFF 305830</name>
    <dbReference type="NCBI Taxonomy" id="933852"/>
    <lineage>
        <taxon>Eukaryota</taxon>
        <taxon>Fungi</taxon>
        <taxon>Dikarya</taxon>
        <taxon>Basidiomycota</taxon>
        <taxon>Agaricomycotina</taxon>
        <taxon>Agaricomycetes</taxon>
        <taxon>Sebacinales</taxon>
        <taxon>Serendipitaceae</taxon>
        <taxon>Serendipita</taxon>
    </lineage>
</organism>
<feature type="transmembrane region" description="Helical" evidence="1">
    <location>
        <begin position="165"/>
        <end position="183"/>
    </location>
</feature>
<reference evidence="2 3" key="1">
    <citation type="submission" date="2014-04" db="EMBL/GenBank/DDBJ databases">
        <authorList>
            <consortium name="DOE Joint Genome Institute"/>
            <person name="Kuo A."/>
            <person name="Zuccaro A."/>
            <person name="Kohler A."/>
            <person name="Nagy L.G."/>
            <person name="Floudas D."/>
            <person name="Copeland A."/>
            <person name="Barry K.W."/>
            <person name="Cichocki N."/>
            <person name="Veneault-Fourrey C."/>
            <person name="LaButti K."/>
            <person name="Lindquist E.A."/>
            <person name="Lipzen A."/>
            <person name="Lundell T."/>
            <person name="Morin E."/>
            <person name="Murat C."/>
            <person name="Sun H."/>
            <person name="Tunlid A."/>
            <person name="Henrissat B."/>
            <person name="Grigoriev I.V."/>
            <person name="Hibbett D.S."/>
            <person name="Martin F."/>
            <person name="Nordberg H.P."/>
            <person name="Cantor M.N."/>
            <person name="Hua S.X."/>
        </authorList>
    </citation>
    <scope>NUCLEOTIDE SEQUENCE [LARGE SCALE GENOMIC DNA]</scope>
    <source>
        <strain evidence="2 3">MAFF 305830</strain>
    </source>
</reference>
<keyword evidence="1" id="KW-1133">Transmembrane helix</keyword>
<evidence type="ECO:0000313" key="3">
    <source>
        <dbReference type="Proteomes" id="UP000054097"/>
    </source>
</evidence>
<evidence type="ECO:0000313" key="2">
    <source>
        <dbReference type="EMBL" id="KIM25193.1"/>
    </source>
</evidence>
<name>A0A0C2WFL0_SERVB</name>
<reference evidence="3" key="2">
    <citation type="submission" date="2015-01" db="EMBL/GenBank/DDBJ databases">
        <title>Evolutionary Origins and Diversification of the Mycorrhizal Mutualists.</title>
        <authorList>
            <consortium name="DOE Joint Genome Institute"/>
            <consortium name="Mycorrhizal Genomics Consortium"/>
            <person name="Kohler A."/>
            <person name="Kuo A."/>
            <person name="Nagy L.G."/>
            <person name="Floudas D."/>
            <person name="Copeland A."/>
            <person name="Barry K.W."/>
            <person name="Cichocki N."/>
            <person name="Veneault-Fourrey C."/>
            <person name="LaButti K."/>
            <person name="Lindquist E.A."/>
            <person name="Lipzen A."/>
            <person name="Lundell T."/>
            <person name="Morin E."/>
            <person name="Murat C."/>
            <person name="Riley R."/>
            <person name="Ohm R."/>
            <person name="Sun H."/>
            <person name="Tunlid A."/>
            <person name="Henrissat B."/>
            <person name="Grigoriev I.V."/>
            <person name="Hibbett D.S."/>
            <person name="Martin F."/>
        </authorList>
    </citation>
    <scope>NUCLEOTIDE SEQUENCE [LARGE SCALE GENOMIC DNA]</scope>
    <source>
        <strain evidence="3">MAFF 305830</strain>
    </source>
</reference>
<feature type="transmembrane region" description="Helical" evidence="1">
    <location>
        <begin position="12"/>
        <end position="30"/>
    </location>
</feature>
<feature type="transmembrane region" description="Helical" evidence="1">
    <location>
        <begin position="130"/>
        <end position="153"/>
    </location>
</feature>
<keyword evidence="1" id="KW-0472">Membrane</keyword>
<feature type="transmembrane region" description="Helical" evidence="1">
    <location>
        <begin position="89"/>
        <end position="110"/>
    </location>
</feature>
<dbReference type="EMBL" id="KN824316">
    <property type="protein sequence ID" value="KIM25193.1"/>
    <property type="molecule type" value="Genomic_DNA"/>
</dbReference>